<keyword evidence="3" id="KW-0378">Hydrolase</keyword>
<dbReference type="RefSeq" id="WP_241914710.1">
    <property type="nucleotide sequence ID" value="NZ_CP093326.1"/>
</dbReference>
<protein>
    <submittedName>
        <fullName evidence="3">HNH endonuclease</fullName>
    </submittedName>
</protein>
<dbReference type="Pfam" id="PF13391">
    <property type="entry name" value="HNH_2"/>
    <property type="match status" value="1"/>
</dbReference>
<evidence type="ECO:0000313" key="4">
    <source>
        <dbReference type="Proteomes" id="UP000829069"/>
    </source>
</evidence>
<dbReference type="Proteomes" id="UP000829069">
    <property type="component" value="Chromosome"/>
</dbReference>
<feature type="region of interest" description="Disordered" evidence="1">
    <location>
        <begin position="75"/>
        <end position="95"/>
    </location>
</feature>
<keyword evidence="3" id="KW-0540">Nuclease</keyword>
<dbReference type="CDD" id="cd00085">
    <property type="entry name" value="HNHc"/>
    <property type="match status" value="1"/>
</dbReference>
<evidence type="ECO:0000259" key="2">
    <source>
        <dbReference type="SMART" id="SM00507"/>
    </source>
</evidence>
<proteinExistence type="predicted"/>
<accession>A0ABY3W8X3</accession>
<feature type="domain" description="HNH nuclease" evidence="2">
    <location>
        <begin position="486"/>
        <end position="538"/>
    </location>
</feature>
<feature type="region of interest" description="Disordered" evidence="1">
    <location>
        <begin position="113"/>
        <end position="139"/>
    </location>
</feature>
<feature type="compositionally biased region" description="Low complexity" evidence="1">
    <location>
        <begin position="327"/>
        <end position="343"/>
    </location>
</feature>
<sequence>MALAPLDRTGEMEDPLSEVRALMQDVAVWFAAESGSLSTRELANTLAAVEDVSKTVEFLQAVGAHAVERADIAANGETAGEPSALADTPDSPGTAGWANPAAAIAASGNDAGERGGIVAARPDSAGSKQRQRRRKTEFRNNAEYLRSRLGIGIVEARRRLRVGRVITAPVRLDGERSAPALPALAEAMAAGVISGNAAVLVTDSIGRARHAANPGTLEAMESSLVRQAAEGDDDTLAMVAKTWETAVDQDGAEPSEEELRSRQGMFYRGRRRGLHQFVINTTDDQYEALATVMNSAANPRIRSDAIETAANSRTQGAPAGSDGNGTGTTATTDAGTAGTGVADPGSEDPSHTDMDCASSAPMGDAEGDVSDVDSRPGGVDPAVVAGMDGFTRAQKLLAGLIGACRIALNVDKLPDSGGHRTQVIVTAGYEQLVGLLSGGGSAVFNGSLSAKTVRRMACDAEIIPAILGSKGEVLDLGRSQRFFSRAIRKALLLRDKGCAFPGCSMPAFWTEAHHIVPWWAGGRTDINNGVCLCSLHHDLIEQGNWEINVIDGIPWFTPPDYIDPDRRPLRNLYWQTHVPARPLRAP</sequence>
<keyword evidence="3" id="KW-0255">Endonuclease</keyword>
<evidence type="ECO:0000256" key="1">
    <source>
        <dbReference type="SAM" id="MobiDB-lite"/>
    </source>
</evidence>
<organism evidence="3 4">
    <name type="scientific">Arthrobacter sulfonylureivorans</name>
    <dbReference type="NCBI Taxonomy" id="2486855"/>
    <lineage>
        <taxon>Bacteria</taxon>
        <taxon>Bacillati</taxon>
        <taxon>Actinomycetota</taxon>
        <taxon>Actinomycetes</taxon>
        <taxon>Micrococcales</taxon>
        <taxon>Micrococcaceae</taxon>
        <taxon>Arthrobacter</taxon>
    </lineage>
</organism>
<evidence type="ECO:0000313" key="3">
    <source>
        <dbReference type="EMBL" id="UNK46809.1"/>
    </source>
</evidence>
<dbReference type="Pfam" id="PF02720">
    <property type="entry name" value="DUF222"/>
    <property type="match status" value="2"/>
</dbReference>
<keyword evidence="4" id="KW-1185">Reference proteome</keyword>
<dbReference type="EMBL" id="CP093326">
    <property type="protein sequence ID" value="UNK46809.1"/>
    <property type="molecule type" value="Genomic_DNA"/>
</dbReference>
<dbReference type="Gene3D" id="1.10.30.50">
    <property type="match status" value="1"/>
</dbReference>
<dbReference type="GO" id="GO:0004519">
    <property type="term" value="F:endonuclease activity"/>
    <property type="evidence" value="ECO:0007669"/>
    <property type="project" value="UniProtKB-KW"/>
</dbReference>
<dbReference type="InterPro" id="IPR003870">
    <property type="entry name" value="DUF222"/>
</dbReference>
<gene>
    <name evidence="3" type="ORF">MNQ99_05500</name>
</gene>
<dbReference type="SMART" id="SM00507">
    <property type="entry name" value="HNHc"/>
    <property type="match status" value="1"/>
</dbReference>
<reference evidence="3 4" key="1">
    <citation type="submission" date="2022-03" db="EMBL/GenBank/DDBJ databases">
        <title>Isotopic signatures of nitrous oxide derived from detoxification processes.</title>
        <authorList>
            <person name="Behrendt U."/>
            <person name="Buchen C."/>
            <person name="Well R."/>
            <person name="Ulrich A."/>
            <person name="Rohe L."/>
            <person name="Kolb S."/>
            <person name="Schloter M."/>
            <person name="Horn M.A."/>
            <person name="Augustin J."/>
        </authorList>
    </citation>
    <scope>NUCLEOTIDE SEQUENCE [LARGE SCALE GENOMIC DNA]</scope>
    <source>
        <strain evidence="3 4">S4-C24</strain>
    </source>
</reference>
<feature type="region of interest" description="Disordered" evidence="1">
    <location>
        <begin position="310"/>
        <end position="376"/>
    </location>
</feature>
<dbReference type="InterPro" id="IPR003615">
    <property type="entry name" value="HNH_nuc"/>
</dbReference>
<name>A0ABY3W8X3_9MICC</name>